<reference evidence="2" key="1">
    <citation type="journal article" date="2020" name="Stud. Mycol.">
        <title>101 Dothideomycetes genomes: a test case for predicting lifestyles and emergence of pathogens.</title>
        <authorList>
            <person name="Haridas S."/>
            <person name="Albert R."/>
            <person name="Binder M."/>
            <person name="Bloem J."/>
            <person name="Labutti K."/>
            <person name="Salamov A."/>
            <person name="Andreopoulos B."/>
            <person name="Baker S."/>
            <person name="Barry K."/>
            <person name="Bills G."/>
            <person name="Bluhm B."/>
            <person name="Cannon C."/>
            <person name="Castanera R."/>
            <person name="Culley D."/>
            <person name="Daum C."/>
            <person name="Ezra D."/>
            <person name="Gonzalez J."/>
            <person name="Henrissat B."/>
            <person name="Kuo A."/>
            <person name="Liang C."/>
            <person name="Lipzen A."/>
            <person name="Lutzoni F."/>
            <person name="Magnuson J."/>
            <person name="Mondo S."/>
            <person name="Nolan M."/>
            <person name="Ohm R."/>
            <person name="Pangilinan J."/>
            <person name="Park H.-J."/>
            <person name="Ramirez L."/>
            <person name="Alfaro M."/>
            <person name="Sun H."/>
            <person name="Tritt A."/>
            <person name="Yoshinaga Y."/>
            <person name="Zwiers L.-H."/>
            <person name="Turgeon B."/>
            <person name="Goodwin S."/>
            <person name="Spatafora J."/>
            <person name="Crous P."/>
            <person name="Grigoriev I."/>
        </authorList>
    </citation>
    <scope>NUCLEOTIDE SEQUENCE</scope>
    <source>
        <strain evidence="2">CBS 269.34</strain>
    </source>
</reference>
<feature type="region of interest" description="Disordered" evidence="1">
    <location>
        <begin position="198"/>
        <end position="289"/>
    </location>
</feature>
<proteinExistence type="predicted"/>
<sequence length="358" mass="39166">MTILPRCRVVGVDDRSGLEGRDRPEKVVTRAQRVDGGGRPWLGGVLRYRKKPTPSGSTHFTRVAHHSGRQPQRRCGRQTVALENSAACRGRQQGAVEGLTLALSPLRAIFPTAGLWRGGPSFDVRPRLYSAGHTQTRPLLLRYCASTLSRRPWEVPRPVLRPDPSAAASQCSAVANVRPHCCSARAVWLTARGIKGARHGVDDTRGQRARALSQPSGSTFGTKRVQSHRARTGHSTDQGPRCGRGMVDQEIEGQRHAERSDSGRKPPAMRKHEGDAARPLRLQRRASLATRPDRRCLEAAGDTGGRVNLSASFITLPWIARQVEPHGESIRAVIARAISLRCQTLHGPKDGLIHCCNT</sequence>
<gene>
    <name evidence="2" type="ORF">BU16DRAFT_582791</name>
</gene>
<feature type="compositionally biased region" description="Basic residues" evidence="1">
    <location>
        <begin position="62"/>
        <end position="76"/>
    </location>
</feature>
<keyword evidence="3" id="KW-1185">Reference proteome</keyword>
<feature type="region of interest" description="Disordered" evidence="1">
    <location>
        <begin position="52"/>
        <end position="76"/>
    </location>
</feature>
<evidence type="ECO:0000256" key="1">
    <source>
        <dbReference type="SAM" id="MobiDB-lite"/>
    </source>
</evidence>
<feature type="compositionally biased region" description="Basic and acidic residues" evidence="1">
    <location>
        <begin position="252"/>
        <end position="278"/>
    </location>
</feature>
<protein>
    <submittedName>
        <fullName evidence="2">Uncharacterized protein</fullName>
    </submittedName>
</protein>
<evidence type="ECO:0000313" key="2">
    <source>
        <dbReference type="EMBL" id="KAF2493728.1"/>
    </source>
</evidence>
<dbReference type="AlphaFoldDB" id="A0A6A6QMI8"/>
<evidence type="ECO:0000313" key="3">
    <source>
        <dbReference type="Proteomes" id="UP000799750"/>
    </source>
</evidence>
<dbReference type="EMBL" id="MU004191">
    <property type="protein sequence ID" value="KAF2493728.1"/>
    <property type="molecule type" value="Genomic_DNA"/>
</dbReference>
<name>A0A6A6QMI8_9PEZI</name>
<organism evidence="2 3">
    <name type="scientific">Lophium mytilinum</name>
    <dbReference type="NCBI Taxonomy" id="390894"/>
    <lineage>
        <taxon>Eukaryota</taxon>
        <taxon>Fungi</taxon>
        <taxon>Dikarya</taxon>
        <taxon>Ascomycota</taxon>
        <taxon>Pezizomycotina</taxon>
        <taxon>Dothideomycetes</taxon>
        <taxon>Pleosporomycetidae</taxon>
        <taxon>Mytilinidiales</taxon>
        <taxon>Mytilinidiaceae</taxon>
        <taxon>Lophium</taxon>
    </lineage>
</organism>
<dbReference type="Proteomes" id="UP000799750">
    <property type="component" value="Unassembled WGS sequence"/>
</dbReference>
<accession>A0A6A6QMI8</accession>